<dbReference type="STRING" id="645134.A0A0L0HEG9"/>
<dbReference type="GeneID" id="27688319"/>
<dbReference type="OrthoDB" id="10267539at2759"/>
<dbReference type="PANTHER" id="PTHR43709:SF2">
    <property type="entry name" value="DUF453 DOMAIN PROTEIN (AFU_ORTHOLOGUE AFUA_6G00360)"/>
    <property type="match status" value="1"/>
</dbReference>
<dbReference type="eggNOG" id="ENOG502RXKW">
    <property type="taxonomic scope" value="Eukaryota"/>
</dbReference>
<dbReference type="Proteomes" id="UP000053201">
    <property type="component" value="Unassembled WGS sequence"/>
</dbReference>
<keyword evidence="2" id="KW-0413">Isomerase</keyword>
<dbReference type="VEuPathDB" id="FungiDB:SPPG_04892"/>
<accession>A0A0L0HEG9</accession>
<dbReference type="Pfam" id="PF04303">
    <property type="entry name" value="PrpF"/>
    <property type="match status" value="1"/>
</dbReference>
<evidence type="ECO:0000313" key="4">
    <source>
        <dbReference type="Proteomes" id="UP000053201"/>
    </source>
</evidence>
<keyword evidence="4" id="KW-1185">Reference proteome</keyword>
<dbReference type="GO" id="GO:0016853">
    <property type="term" value="F:isomerase activity"/>
    <property type="evidence" value="ECO:0007669"/>
    <property type="project" value="UniProtKB-KW"/>
</dbReference>
<proteinExistence type="inferred from homology"/>
<dbReference type="InParanoid" id="A0A0L0HEG9"/>
<evidence type="ECO:0000256" key="1">
    <source>
        <dbReference type="ARBA" id="ARBA00007673"/>
    </source>
</evidence>
<evidence type="ECO:0008006" key="5">
    <source>
        <dbReference type="Google" id="ProtNLM"/>
    </source>
</evidence>
<comment type="similarity">
    <text evidence="1">Belongs to the PrpF family.</text>
</comment>
<dbReference type="AlphaFoldDB" id="A0A0L0HEG9"/>
<evidence type="ECO:0000256" key="2">
    <source>
        <dbReference type="ARBA" id="ARBA00023235"/>
    </source>
</evidence>
<dbReference type="SUPFAM" id="SSF54506">
    <property type="entry name" value="Diaminopimelate epimerase-like"/>
    <property type="match status" value="2"/>
</dbReference>
<gene>
    <name evidence="3" type="ORF">SPPG_04892</name>
</gene>
<protein>
    <recommendedName>
        <fullName evidence="5">AcnD-accessory protein PrpF</fullName>
    </recommendedName>
</protein>
<dbReference type="Gene3D" id="3.10.310.10">
    <property type="entry name" value="Diaminopimelate Epimerase, Chain A, domain 1"/>
    <property type="match status" value="2"/>
</dbReference>
<name>A0A0L0HEG9_SPIPD</name>
<dbReference type="InterPro" id="IPR007400">
    <property type="entry name" value="PrpF-like"/>
</dbReference>
<dbReference type="PANTHER" id="PTHR43709">
    <property type="entry name" value="ACONITATE ISOMERASE-RELATED"/>
    <property type="match status" value="1"/>
</dbReference>
<sequence>MQHRIPAAFFRGGTSKGLFLRSRTLAPYPVSVQDDIILAAMGSPDPDGRQIDGLGGGISSLSKVAVVGRAKESKWDVEYRFGQVEVKKKTVDWSTTCGNLVAAVGHYAIDERLISPSTLSHLASQHNNVIPVRILAANTGATMIARVPIERCERTGEIFAATEGNTRISGVPGTAAGVHIEFVEPSGGEGVLPTGNVRDVVRLDDGLEVEVSIIDAGLPAVFVRSSSLPVPPSTFMDSPATIDANKSVMDMLSRIRTAAAHLTPGLQKLYSPSAPKIAVVGPATPYTTTSSSHVESHEMDIFARAVSVGNIHRTFPATVLMAAGAGASIKGTVLEGCLQKGLKQDVHGIKWLRVGHPAGVAEAGARIRNTSRCVLESVVMTRTARRLMDGHVLVPRKTIP</sequence>
<evidence type="ECO:0000313" key="3">
    <source>
        <dbReference type="EMBL" id="KNC99497.1"/>
    </source>
</evidence>
<dbReference type="RefSeq" id="XP_016607537.1">
    <property type="nucleotide sequence ID" value="XM_016753131.1"/>
</dbReference>
<organism evidence="3 4">
    <name type="scientific">Spizellomyces punctatus (strain DAOM BR117)</name>
    <dbReference type="NCBI Taxonomy" id="645134"/>
    <lineage>
        <taxon>Eukaryota</taxon>
        <taxon>Fungi</taxon>
        <taxon>Fungi incertae sedis</taxon>
        <taxon>Chytridiomycota</taxon>
        <taxon>Chytridiomycota incertae sedis</taxon>
        <taxon>Chytridiomycetes</taxon>
        <taxon>Spizellomycetales</taxon>
        <taxon>Spizellomycetaceae</taxon>
        <taxon>Spizellomyces</taxon>
    </lineage>
</organism>
<reference evidence="3 4" key="1">
    <citation type="submission" date="2009-08" db="EMBL/GenBank/DDBJ databases">
        <title>The Genome Sequence of Spizellomyces punctatus strain DAOM BR117.</title>
        <authorList>
            <consortium name="The Broad Institute Genome Sequencing Platform"/>
            <person name="Russ C."/>
            <person name="Cuomo C."/>
            <person name="Shea T."/>
            <person name="Young S.K."/>
            <person name="Zeng Q."/>
            <person name="Koehrsen M."/>
            <person name="Haas B."/>
            <person name="Borodovsky M."/>
            <person name="Guigo R."/>
            <person name="Alvarado L."/>
            <person name="Berlin A."/>
            <person name="Bochicchio J."/>
            <person name="Borenstein D."/>
            <person name="Chapman S."/>
            <person name="Chen Z."/>
            <person name="Engels R."/>
            <person name="Freedman E."/>
            <person name="Gellesch M."/>
            <person name="Goldberg J."/>
            <person name="Griggs A."/>
            <person name="Gujja S."/>
            <person name="Heiman D."/>
            <person name="Hepburn T."/>
            <person name="Howarth C."/>
            <person name="Jen D."/>
            <person name="Larson L."/>
            <person name="Lewis B."/>
            <person name="Mehta T."/>
            <person name="Park D."/>
            <person name="Pearson M."/>
            <person name="Roberts A."/>
            <person name="Saif S."/>
            <person name="Shenoy N."/>
            <person name="Sisk P."/>
            <person name="Stolte C."/>
            <person name="Sykes S."/>
            <person name="Thomson T."/>
            <person name="Walk T."/>
            <person name="White J."/>
            <person name="Yandava C."/>
            <person name="Burger G."/>
            <person name="Gray M.W."/>
            <person name="Holland P.W.H."/>
            <person name="King N."/>
            <person name="Lang F.B.F."/>
            <person name="Roger A.J."/>
            <person name="Ruiz-Trillo I."/>
            <person name="Lander E."/>
            <person name="Nusbaum C."/>
        </authorList>
    </citation>
    <scope>NUCLEOTIDE SEQUENCE [LARGE SCALE GENOMIC DNA]</scope>
    <source>
        <strain evidence="3 4">DAOM BR117</strain>
    </source>
</reference>
<dbReference type="EMBL" id="KQ257457">
    <property type="protein sequence ID" value="KNC99497.1"/>
    <property type="molecule type" value="Genomic_DNA"/>
</dbReference>
<dbReference type="OMA" id="MQTAIPC"/>